<dbReference type="CDD" id="cd00051">
    <property type="entry name" value="EFh"/>
    <property type="match status" value="1"/>
</dbReference>
<dbReference type="STRING" id="4097.A0A1S3YWI6"/>
<dbReference type="PROSITE" id="PS00018">
    <property type="entry name" value="EF_HAND_1"/>
    <property type="match status" value="2"/>
</dbReference>
<dbReference type="FunFam" id="1.10.238.10:FF:000003">
    <property type="entry name" value="Calmodulin A"/>
    <property type="match status" value="1"/>
</dbReference>
<dbReference type="PROSITE" id="PS50222">
    <property type="entry name" value="EF_HAND_2"/>
    <property type="match status" value="2"/>
</dbReference>
<dbReference type="Gene3D" id="1.10.238.10">
    <property type="entry name" value="EF-hand"/>
    <property type="match status" value="1"/>
</dbReference>
<dbReference type="RefSeq" id="XP_016456514.1">
    <property type="nucleotide sequence ID" value="XM_016601028.2"/>
</dbReference>
<keyword evidence="3" id="KW-0106">Calcium</keyword>
<keyword evidence="1" id="KW-0479">Metal-binding</keyword>
<name>A0A1S3YWI6_TOBAC</name>
<keyword evidence="5" id="KW-1185">Reference proteome</keyword>
<evidence type="ECO:0000256" key="1">
    <source>
        <dbReference type="ARBA" id="ARBA00022723"/>
    </source>
</evidence>
<proteinExistence type="predicted"/>
<dbReference type="InterPro" id="IPR002048">
    <property type="entry name" value="EF_hand_dom"/>
</dbReference>
<dbReference type="PaxDb" id="4097-A0A1S3YWI6"/>
<reference evidence="5" key="1">
    <citation type="journal article" date="2014" name="Nat. Commun.">
        <title>The tobacco genome sequence and its comparison with those of tomato and potato.</title>
        <authorList>
            <person name="Sierro N."/>
            <person name="Battey J.N."/>
            <person name="Ouadi S."/>
            <person name="Bakaher N."/>
            <person name="Bovet L."/>
            <person name="Willig A."/>
            <person name="Goepfert S."/>
            <person name="Peitsch M.C."/>
            <person name="Ivanov N.V."/>
        </authorList>
    </citation>
    <scope>NUCLEOTIDE SEQUENCE [LARGE SCALE GENOMIC DNA]</scope>
</reference>
<reference evidence="6" key="2">
    <citation type="submission" date="2025-08" db="UniProtKB">
        <authorList>
            <consortium name="RefSeq"/>
        </authorList>
    </citation>
    <scope>IDENTIFICATION</scope>
    <source>
        <tissue evidence="6">Leaf</tissue>
    </source>
</reference>
<dbReference type="RefSeq" id="XP_016456514.1">
    <property type="nucleotide sequence ID" value="XM_016601028.1"/>
</dbReference>
<organism evidence="5 6">
    <name type="scientific">Nicotiana tabacum</name>
    <name type="common">Common tobacco</name>
    <dbReference type="NCBI Taxonomy" id="4097"/>
    <lineage>
        <taxon>Eukaryota</taxon>
        <taxon>Viridiplantae</taxon>
        <taxon>Streptophyta</taxon>
        <taxon>Embryophyta</taxon>
        <taxon>Tracheophyta</taxon>
        <taxon>Spermatophyta</taxon>
        <taxon>Magnoliopsida</taxon>
        <taxon>eudicotyledons</taxon>
        <taxon>Gunneridae</taxon>
        <taxon>Pentapetalae</taxon>
        <taxon>asterids</taxon>
        <taxon>lamiids</taxon>
        <taxon>Solanales</taxon>
        <taxon>Solanaceae</taxon>
        <taxon>Nicotianoideae</taxon>
        <taxon>Nicotianeae</taxon>
        <taxon>Nicotiana</taxon>
    </lineage>
</organism>
<accession>A0A1S3YWI6</accession>
<dbReference type="SUPFAM" id="SSF47473">
    <property type="entry name" value="EF-hand"/>
    <property type="match status" value="1"/>
</dbReference>
<feature type="domain" description="EF-hand" evidence="4">
    <location>
        <begin position="122"/>
        <end position="157"/>
    </location>
</feature>
<dbReference type="Proteomes" id="UP000790787">
    <property type="component" value="Chromosome 20"/>
</dbReference>
<evidence type="ECO:0000259" key="4">
    <source>
        <dbReference type="PROSITE" id="PS50222"/>
    </source>
</evidence>
<dbReference type="SMR" id="A0A1S3YWI6"/>
<dbReference type="PANTHER" id="PTHR10891">
    <property type="entry name" value="EF-HAND CALCIUM-BINDING DOMAIN CONTAINING PROTEIN"/>
    <property type="match status" value="1"/>
</dbReference>
<evidence type="ECO:0000313" key="5">
    <source>
        <dbReference type="Proteomes" id="UP000790787"/>
    </source>
</evidence>
<dbReference type="GO" id="GO:0005509">
    <property type="term" value="F:calcium ion binding"/>
    <property type="evidence" value="ECO:0000318"/>
    <property type="project" value="GO_Central"/>
</dbReference>
<dbReference type="InterPro" id="IPR039647">
    <property type="entry name" value="EF_hand_pair_protein_CML-like"/>
</dbReference>
<dbReference type="InterPro" id="IPR011992">
    <property type="entry name" value="EF-hand-dom_pair"/>
</dbReference>
<feature type="domain" description="EF-hand" evidence="4">
    <location>
        <begin position="160"/>
        <end position="195"/>
    </location>
</feature>
<dbReference type="GeneID" id="107780478"/>
<gene>
    <name evidence="6" type="primary">LOC107780478</name>
</gene>
<dbReference type="SMART" id="SM00054">
    <property type="entry name" value="EFh"/>
    <property type="match status" value="2"/>
</dbReference>
<protein>
    <submittedName>
        <fullName evidence="6">Calcium-binding protein CML46</fullName>
    </submittedName>
    <submittedName>
        <fullName evidence="6">Probable calcium-binding protein CML45</fullName>
    </submittedName>
</protein>
<evidence type="ECO:0000256" key="3">
    <source>
        <dbReference type="ARBA" id="ARBA00022837"/>
    </source>
</evidence>
<dbReference type="KEGG" id="nta:107780478"/>
<evidence type="ECO:0000313" key="6">
    <source>
        <dbReference type="RefSeq" id="XP_016456514.1"/>
    </source>
</evidence>
<dbReference type="AlphaFoldDB" id="A0A1S3YWI6"/>
<keyword evidence="2" id="KW-0677">Repeat</keyword>
<dbReference type="InterPro" id="IPR018247">
    <property type="entry name" value="EF_Hand_1_Ca_BS"/>
</dbReference>
<dbReference type="Pfam" id="PF13499">
    <property type="entry name" value="EF-hand_7"/>
    <property type="match status" value="1"/>
</dbReference>
<dbReference type="OrthoDB" id="26525at2759"/>
<evidence type="ECO:0000256" key="2">
    <source>
        <dbReference type="ARBA" id="ARBA00022737"/>
    </source>
</evidence>
<sequence length="198" mass="23085">METKPSTNVVLIHFKIFNSIIKIHNILSNAYTFAKAFSKSIYNKWNLIWRSKKLHNYQQLDSKEQYFLNSNSYNSDLFLNEQKICMSELDLNVVMDKLGITWEEEEENIGTYGLLTLLDENPSLEEVKQVFDMFDEDKNGFIDAFELQRVLCSLGIKEGCDLEKCTRMVNAFDDNGDGVIDFTEFAKFMEKSFLYNPS</sequence>